<dbReference type="STRING" id="4533.J3LYZ1"/>
<dbReference type="PANTHER" id="PTHR31595:SF57">
    <property type="entry name" value="OS04G0481900 PROTEIN"/>
    <property type="match status" value="1"/>
</dbReference>
<feature type="transmembrane region" description="Helical" evidence="1">
    <location>
        <begin position="37"/>
        <end position="54"/>
    </location>
</feature>
<feature type="transmembrane region" description="Helical" evidence="1">
    <location>
        <begin position="6"/>
        <end position="25"/>
    </location>
</feature>
<dbReference type="GO" id="GO:0008374">
    <property type="term" value="F:O-acyltransferase activity"/>
    <property type="evidence" value="ECO:0007669"/>
    <property type="project" value="InterPro"/>
</dbReference>
<dbReference type="Gramene" id="OB04G23660.1">
    <property type="protein sequence ID" value="OB04G23660.1"/>
    <property type="gene ID" value="OB04G23660"/>
</dbReference>
<dbReference type="HOGENOM" id="CLU_045902_1_0_1"/>
<keyword evidence="1" id="KW-0812">Transmembrane</keyword>
<protein>
    <recommendedName>
        <fullName evidence="4">Wax synthase domain-containing protein</fullName>
    </recommendedName>
</protein>
<dbReference type="Proteomes" id="UP000006038">
    <property type="component" value="Chromosome 4"/>
</dbReference>
<dbReference type="AlphaFoldDB" id="J3LYZ1"/>
<keyword evidence="1" id="KW-1133">Transmembrane helix</keyword>
<keyword evidence="1" id="KW-0472">Membrane</keyword>
<proteinExistence type="predicted"/>
<dbReference type="PANTHER" id="PTHR31595">
    <property type="entry name" value="LONG-CHAIN-ALCOHOL O-FATTY-ACYLTRANSFERASE 3-RELATED"/>
    <property type="match status" value="1"/>
</dbReference>
<name>J3LYZ1_ORYBR</name>
<reference evidence="2" key="2">
    <citation type="submission" date="2013-04" db="UniProtKB">
        <authorList>
            <consortium name="EnsemblPlants"/>
        </authorList>
    </citation>
    <scope>IDENTIFICATION</scope>
</reference>
<evidence type="ECO:0008006" key="4">
    <source>
        <dbReference type="Google" id="ProtNLM"/>
    </source>
</evidence>
<sequence length="316" mass="34334">MATGDLRSLVAVAAAVSVAMWYVRLASRRLRPGLPRLVAFLPVLAVLPVLPLAFRAVHPRAISGFFLAWLAEFKLLLLAAGQGPLDPSLPLPAFVAIAIFPVRQRDPTTKNATGSGLAPVTSAVMAALLAAIVSLYRHKERMNPYALLVLYSLHVYLALELVLAFAAAVVRAVMGMDLEPQFDQPYLSAHLRDFWGRRWNLSVPAVLRPIIPEDPEPPKTQCEFATSSSHAREGVCAVAEGWWAAHSGWPRPPRAVATTLTLAFILATGFWLIVPPITRTETDKVVIAETEAVVVFVRDAGSWAASSVRSFFTGRS</sequence>
<feature type="transmembrane region" description="Helical" evidence="1">
    <location>
        <begin position="148"/>
        <end position="170"/>
    </location>
</feature>
<evidence type="ECO:0000313" key="3">
    <source>
        <dbReference type="Proteomes" id="UP000006038"/>
    </source>
</evidence>
<organism evidence="2">
    <name type="scientific">Oryza brachyantha</name>
    <name type="common">malo sina</name>
    <dbReference type="NCBI Taxonomy" id="4533"/>
    <lineage>
        <taxon>Eukaryota</taxon>
        <taxon>Viridiplantae</taxon>
        <taxon>Streptophyta</taxon>
        <taxon>Embryophyta</taxon>
        <taxon>Tracheophyta</taxon>
        <taxon>Spermatophyta</taxon>
        <taxon>Magnoliopsida</taxon>
        <taxon>Liliopsida</taxon>
        <taxon>Poales</taxon>
        <taxon>Poaceae</taxon>
        <taxon>BOP clade</taxon>
        <taxon>Oryzoideae</taxon>
        <taxon>Oryzeae</taxon>
        <taxon>Oryzinae</taxon>
        <taxon>Oryza</taxon>
    </lineage>
</organism>
<evidence type="ECO:0000256" key="1">
    <source>
        <dbReference type="SAM" id="Phobius"/>
    </source>
</evidence>
<dbReference type="EnsemblPlants" id="OB04G23660.1">
    <property type="protein sequence ID" value="OB04G23660.1"/>
    <property type="gene ID" value="OB04G23660"/>
</dbReference>
<dbReference type="eggNOG" id="ENOG502QSCR">
    <property type="taxonomic scope" value="Eukaryota"/>
</dbReference>
<evidence type="ECO:0000313" key="2">
    <source>
        <dbReference type="EnsemblPlants" id="OB04G23660.1"/>
    </source>
</evidence>
<keyword evidence="3" id="KW-1185">Reference proteome</keyword>
<accession>J3LYZ1</accession>
<feature type="transmembrane region" description="Helical" evidence="1">
    <location>
        <begin position="255"/>
        <end position="274"/>
    </location>
</feature>
<dbReference type="GO" id="GO:0006629">
    <property type="term" value="P:lipid metabolic process"/>
    <property type="evidence" value="ECO:0007669"/>
    <property type="project" value="InterPro"/>
</dbReference>
<dbReference type="OMA" id="HEAMFSY"/>
<feature type="transmembrane region" description="Helical" evidence="1">
    <location>
        <begin position="116"/>
        <end position="136"/>
    </location>
</feature>
<feature type="transmembrane region" description="Helical" evidence="1">
    <location>
        <begin position="60"/>
        <end position="80"/>
    </location>
</feature>
<dbReference type="InterPro" id="IPR044851">
    <property type="entry name" value="Wax_synthase"/>
</dbReference>
<reference evidence="2" key="1">
    <citation type="journal article" date="2013" name="Nat. Commun.">
        <title>Whole-genome sequencing of Oryza brachyantha reveals mechanisms underlying Oryza genome evolution.</title>
        <authorList>
            <person name="Chen J."/>
            <person name="Huang Q."/>
            <person name="Gao D."/>
            <person name="Wang J."/>
            <person name="Lang Y."/>
            <person name="Liu T."/>
            <person name="Li B."/>
            <person name="Bai Z."/>
            <person name="Luis Goicoechea J."/>
            <person name="Liang C."/>
            <person name="Chen C."/>
            <person name="Zhang W."/>
            <person name="Sun S."/>
            <person name="Liao Y."/>
            <person name="Zhang X."/>
            <person name="Yang L."/>
            <person name="Song C."/>
            <person name="Wang M."/>
            <person name="Shi J."/>
            <person name="Liu G."/>
            <person name="Liu J."/>
            <person name="Zhou H."/>
            <person name="Zhou W."/>
            <person name="Yu Q."/>
            <person name="An N."/>
            <person name="Chen Y."/>
            <person name="Cai Q."/>
            <person name="Wang B."/>
            <person name="Liu B."/>
            <person name="Min J."/>
            <person name="Huang Y."/>
            <person name="Wu H."/>
            <person name="Li Z."/>
            <person name="Zhang Y."/>
            <person name="Yin Y."/>
            <person name="Song W."/>
            <person name="Jiang J."/>
            <person name="Jackson S.A."/>
            <person name="Wing R.A."/>
            <person name="Wang J."/>
            <person name="Chen M."/>
        </authorList>
    </citation>
    <scope>NUCLEOTIDE SEQUENCE [LARGE SCALE GENOMIC DNA]</scope>
    <source>
        <strain evidence="2">cv. IRGC 101232</strain>
    </source>
</reference>